<dbReference type="EMBL" id="OZ075136">
    <property type="protein sequence ID" value="CAL5004533.1"/>
    <property type="molecule type" value="Genomic_DNA"/>
</dbReference>
<dbReference type="Proteomes" id="UP001497457">
    <property type="component" value="Chromosome 26rd"/>
</dbReference>
<dbReference type="PANTHER" id="PTHR33463:SF82">
    <property type="entry name" value="NB-ARC DOMAIN-CONTAINING PROTEIN"/>
    <property type="match status" value="1"/>
</dbReference>
<dbReference type="PANTHER" id="PTHR33463">
    <property type="entry name" value="NB-ARC DOMAIN-CONTAINING PROTEIN-RELATED"/>
    <property type="match status" value="1"/>
</dbReference>
<evidence type="ECO:0000259" key="1">
    <source>
        <dbReference type="Pfam" id="PF23247"/>
    </source>
</evidence>
<dbReference type="InterPro" id="IPR032675">
    <property type="entry name" value="LRR_dom_sf"/>
</dbReference>
<gene>
    <name evidence="2" type="ORF">URODEC1_LOCUS66946</name>
</gene>
<accession>A0ABC9BMN7</accession>
<keyword evidence="3" id="KW-1185">Reference proteome</keyword>
<evidence type="ECO:0000313" key="3">
    <source>
        <dbReference type="Proteomes" id="UP001497457"/>
    </source>
</evidence>
<dbReference type="InterPro" id="IPR057135">
    <property type="entry name" value="At4g27190-like_LRR"/>
</dbReference>
<protein>
    <recommendedName>
        <fullName evidence="1">Disease resistance protein At4g27190-like leucine-rich repeats domain-containing protein</fullName>
    </recommendedName>
</protein>
<sequence>MFDKQDEEDDFNGVDHGSRDVIRNVAAVIDQVLRESRFMMIFLNGSDDEIVLNRFGIPEYRDCIILWTFKRRFMTMHRHYYKTSDKLRYTDLFLFGRLGYFELSSSQLSALFWEEAANLAACYPCLRDINLEVVIDCCLYGLFLYYSSLYSTNRSGWADHNPNYWICDGIIQGDRAREMSNALHREISFECDDSLLGTVCHKIQECFGTPFLVTQSDMDFHFSYRKMHAYRWILINSKNDRYISKKEVYDGMLEIVACASSIFLSSERTESPLILQNALFERCKIVLRVLVLSYCAFSFVSPPFICCQTLRFLGLDHCTNHNKNQLEGEGCTATEWAACLRNLWVLDQRYTDWDEILSEEKLGPMCNLIELNIEGVRCWQYTSQLEKRLPHLERLRITKPVCQAEFSKDIISNPFTEKKKLELLDFSGNTEMRNLPTSLSMASNLQVLILDGCDQLGNVALPDGLPSSLKSFSFDGCGPASNWTSSTDLPSESSRPKCASDADKKDVKTTMISLEGCKLLENLFLRGLPNLEELNLSGSSIKILDFKTMVVDVPRLKRLFLIGCEHLRAIIWGDKGSSLKPWKLELLCVDTRAGAGGALGCMARSSLISQHKSSRLKRQRHATIRDARLVRSLSATINHDSYYRISITSSSTLCGSVEETNNDMIESSYASSCDHHQRHHVLAAGLYGDVFNKVGDTPNLMQDFPHPPTQQLDCHIEIGNGSRSVQSEAEQDAYDDNLCFLMRNWTQSMHVHDVSAYSNTMAVGSWYNLKWCRIERCSNLEAVFPPGAQEGNNMLETIWASDLLKARCIWSQGIHDSWYFQSLRHLHLRSCPSLRFAIPVFFPSFPRLQTIHIIHCSDLRHVFAVERKSQTSVKFPRLTTIHLYDLPALHQICEVAETLAPVLETIKIRGCPNLRRLPALKGRKLGMRRPTVEEVEKDVWDALKWDGVDAGHHPSLYKTHVHSRYYKRRLLRRTVLR</sequence>
<reference evidence="2 3" key="2">
    <citation type="submission" date="2024-10" db="EMBL/GenBank/DDBJ databases">
        <authorList>
            <person name="Ryan C."/>
        </authorList>
    </citation>
    <scope>NUCLEOTIDE SEQUENCE [LARGE SCALE GENOMIC DNA]</scope>
</reference>
<proteinExistence type="predicted"/>
<dbReference type="InterPro" id="IPR050905">
    <property type="entry name" value="Plant_NBS-LRR"/>
</dbReference>
<name>A0ABC9BMN7_9POAL</name>
<feature type="domain" description="Disease resistance protein At4g27190-like leucine-rich repeats" evidence="1">
    <location>
        <begin position="808"/>
        <end position="917"/>
    </location>
</feature>
<evidence type="ECO:0000313" key="2">
    <source>
        <dbReference type="EMBL" id="CAL5004533.1"/>
    </source>
</evidence>
<dbReference type="AlphaFoldDB" id="A0ABC9BMN7"/>
<dbReference type="Gene3D" id="3.80.10.10">
    <property type="entry name" value="Ribonuclease Inhibitor"/>
    <property type="match status" value="3"/>
</dbReference>
<dbReference type="SUPFAM" id="SSF52058">
    <property type="entry name" value="L domain-like"/>
    <property type="match status" value="2"/>
</dbReference>
<dbReference type="Pfam" id="PF23247">
    <property type="entry name" value="LRR_RPS2"/>
    <property type="match status" value="1"/>
</dbReference>
<reference evidence="3" key="1">
    <citation type="submission" date="2024-06" db="EMBL/GenBank/DDBJ databases">
        <authorList>
            <person name="Ryan C."/>
        </authorList>
    </citation>
    <scope>NUCLEOTIDE SEQUENCE [LARGE SCALE GENOMIC DNA]</scope>
</reference>
<organism evidence="2 3">
    <name type="scientific">Urochloa decumbens</name>
    <dbReference type="NCBI Taxonomy" id="240449"/>
    <lineage>
        <taxon>Eukaryota</taxon>
        <taxon>Viridiplantae</taxon>
        <taxon>Streptophyta</taxon>
        <taxon>Embryophyta</taxon>
        <taxon>Tracheophyta</taxon>
        <taxon>Spermatophyta</taxon>
        <taxon>Magnoliopsida</taxon>
        <taxon>Liliopsida</taxon>
        <taxon>Poales</taxon>
        <taxon>Poaceae</taxon>
        <taxon>PACMAD clade</taxon>
        <taxon>Panicoideae</taxon>
        <taxon>Panicodae</taxon>
        <taxon>Paniceae</taxon>
        <taxon>Melinidinae</taxon>
        <taxon>Urochloa</taxon>
    </lineage>
</organism>